<dbReference type="Pfam" id="PF22042">
    <property type="entry name" value="EF-G_D2"/>
    <property type="match status" value="1"/>
</dbReference>
<dbReference type="SUPFAM" id="SSF54980">
    <property type="entry name" value="EF-G C-terminal domain-like"/>
    <property type="match status" value="2"/>
</dbReference>
<dbReference type="SUPFAM" id="SSF54211">
    <property type="entry name" value="Ribosomal protein S5 domain 2-like"/>
    <property type="match status" value="1"/>
</dbReference>
<evidence type="ECO:0000256" key="3">
    <source>
        <dbReference type="ARBA" id="ARBA00023134"/>
    </source>
</evidence>
<dbReference type="Pfam" id="PF00679">
    <property type="entry name" value="EFG_C"/>
    <property type="match status" value="1"/>
</dbReference>
<comment type="caution">
    <text evidence="5">The sequence shown here is derived from an EMBL/GenBank/DDBJ whole genome shotgun (WGS) entry which is preliminary data.</text>
</comment>
<sequence length="639" mass="68971">MSVSPNVVNIGLVAHVDAGKTTLTERLLYAAGAIRAPGRVDEGTAQTDFLDLERKRGISIRTASTVLSWKGRTINLIDTPGHTDFASEVERVLRVLDCAVLVISAAEGIQSQTEVLAGALAKLKTPTVLFFNKIDRAGADLSRVLQETGERLGLSPVVVDRLFEDGPAEDRLVEALAEEDDGLLEAYLSGEPLSKERLFSSLAAGVRARRLFPALTGCALKGTGVGALLNLLALTAPQNKGDAQAPVSGVIFRMEHDKSMGRVSHVRLYAGTLKNRDTVRNATRDLEEKVVQIRKTSGAKYEDTGLLQAGDIGAVCGLAHARVGDILGDPGPVPGGCSFAHPLLSVRVFPYEEGDYPALVAAVEELCAEDPLLTMAWVPEERNLLIRITGLIQLEVLEALMITRFGLRVYFSDPTIIYKETPASVGEGFVAYTMPKPCWAVLRFLIEPGPRGSGIAYKSIVKNDDILYRYQAQVAQALPDALRQGPLGWEVTDAKITLIAGEHHNEHTHPLDFIVATPMAIMDGLVNTGTTLLEPMQAFRLSLPEEAGGKAMGEIIRMRGQFDTPVIQKGMFTLEGRVPAATSMEFPVWAASVSSGRANLSVRFDGYEPCPVELGATTPYRGVNPLDQARYILSIRGAL</sequence>
<dbReference type="InterPro" id="IPR020568">
    <property type="entry name" value="Ribosomal_Su5_D2-typ_SF"/>
</dbReference>
<dbReference type="InterPro" id="IPR014721">
    <property type="entry name" value="Ribsml_uS5_D2-typ_fold_subgr"/>
</dbReference>
<keyword evidence="6" id="KW-1185">Reference proteome</keyword>
<dbReference type="Proteomes" id="UP001489509">
    <property type="component" value="Unassembled WGS sequence"/>
</dbReference>
<dbReference type="Pfam" id="PF03764">
    <property type="entry name" value="EFG_IV"/>
    <property type="match status" value="1"/>
</dbReference>
<dbReference type="InterPro" id="IPR000640">
    <property type="entry name" value="EFG_V-like"/>
</dbReference>
<evidence type="ECO:0000256" key="1">
    <source>
        <dbReference type="ARBA" id="ARBA00022741"/>
    </source>
</evidence>
<dbReference type="SMART" id="SM00838">
    <property type="entry name" value="EFG_C"/>
    <property type="match status" value="1"/>
</dbReference>
<organism evidence="5 6">
    <name type="scientific">Solibaculum intestinale</name>
    <dbReference type="NCBI Taxonomy" id="3133165"/>
    <lineage>
        <taxon>Bacteria</taxon>
        <taxon>Bacillati</taxon>
        <taxon>Bacillota</taxon>
        <taxon>Clostridia</taxon>
        <taxon>Eubacteriales</taxon>
        <taxon>Oscillospiraceae</taxon>
        <taxon>Solibaculum</taxon>
    </lineage>
</organism>
<evidence type="ECO:0000256" key="2">
    <source>
        <dbReference type="ARBA" id="ARBA00022917"/>
    </source>
</evidence>
<dbReference type="InterPro" id="IPR000795">
    <property type="entry name" value="T_Tr_GTP-bd_dom"/>
</dbReference>
<dbReference type="InterPro" id="IPR027417">
    <property type="entry name" value="P-loop_NTPase"/>
</dbReference>
<evidence type="ECO:0000313" key="6">
    <source>
        <dbReference type="Proteomes" id="UP001489509"/>
    </source>
</evidence>
<gene>
    <name evidence="5" type="ORF">WMO26_08915</name>
</gene>
<evidence type="ECO:0000313" key="5">
    <source>
        <dbReference type="EMBL" id="MEQ2440944.1"/>
    </source>
</evidence>
<name>A0ABV1E0V1_9FIRM</name>
<dbReference type="NCBIfam" id="TIGR00231">
    <property type="entry name" value="small_GTP"/>
    <property type="match status" value="1"/>
</dbReference>
<reference evidence="5 6" key="1">
    <citation type="submission" date="2024-03" db="EMBL/GenBank/DDBJ databases">
        <title>Human intestinal bacterial collection.</title>
        <authorList>
            <person name="Pauvert C."/>
            <person name="Hitch T.C.A."/>
            <person name="Clavel T."/>
        </authorList>
    </citation>
    <scope>NUCLEOTIDE SEQUENCE [LARGE SCALE GENOMIC DNA]</scope>
    <source>
        <strain evidence="5 6">CLA-JM-H44</strain>
    </source>
</reference>
<dbReference type="PANTHER" id="PTHR43261">
    <property type="entry name" value="TRANSLATION ELONGATION FACTOR G-RELATED"/>
    <property type="match status" value="1"/>
</dbReference>
<dbReference type="PRINTS" id="PR01037">
    <property type="entry name" value="TCRTETOQM"/>
</dbReference>
<accession>A0ABV1E0V1</accession>
<dbReference type="SUPFAM" id="SSF52540">
    <property type="entry name" value="P-loop containing nucleoside triphosphate hydrolases"/>
    <property type="match status" value="1"/>
</dbReference>
<dbReference type="Gene3D" id="3.30.70.240">
    <property type="match status" value="1"/>
</dbReference>
<feature type="domain" description="Tr-type G" evidence="4">
    <location>
        <begin position="5"/>
        <end position="240"/>
    </location>
</feature>
<dbReference type="PANTHER" id="PTHR43261:SF1">
    <property type="entry name" value="RIBOSOME-RELEASING FACTOR 2, MITOCHONDRIAL"/>
    <property type="match status" value="1"/>
</dbReference>
<dbReference type="Gene3D" id="3.30.230.10">
    <property type="match status" value="1"/>
</dbReference>
<dbReference type="Pfam" id="PF00009">
    <property type="entry name" value="GTP_EFTU"/>
    <property type="match status" value="1"/>
</dbReference>
<keyword evidence="3" id="KW-0342">GTP-binding</keyword>
<dbReference type="SUPFAM" id="SSF50447">
    <property type="entry name" value="Translation proteins"/>
    <property type="match status" value="1"/>
</dbReference>
<keyword evidence="2" id="KW-0648">Protein biosynthesis</keyword>
<dbReference type="PROSITE" id="PS51722">
    <property type="entry name" value="G_TR_2"/>
    <property type="match status" value="1"/>
</dbReference>
<dbReference type="SMART" id="SM00889">
    <property type="entry name" value="EFG_IV"/>
    <property type="match status" value="1"/>
</dbReference>
<dbReference type="RefSeq" id="WP_349219752.1">
    <property type="nucleotide sequence ID" value="NZ_JBBMFD010000015.1"/>
</dbReference>
<dbReference type="InterPro" id="IPR009000">
    <property type="entry name" value="Transl_B-barrel_sf"/>
</dbReference>
<dbReference type="EMBL" id="JBBMFD010000015">
    <property type="protein sequence ID" value="MEQ2440944.1"/>
    <property type="molecule type" value="Genomic_DNA"/>
</dbReference>
<dbReference type="Gene3D" id="3.40.50.300">
    <property type="entry name" value="P-loop containing nucleotide triphosphate hydrolases"/>
    <property type="match status" value="1"/>
</dbReference>
<dbReference type="PRINTS" id="PR00315">
    <property type="entry name" value="ELONGATNFCT"/>
</dbReference>
<dbReference type="InterPro" id="IPR005225">
    <property type="entry name" value="Small_GTP-bd"/>
</dbReference>
<dbReference type="Gene3D" id="2.40.30.10">
    <property type="entry name" value="Translation factors"/>
    <property type="match status" value="1"/>
</dbReference>
<protein>
    <submittedName>
        <fullName evidence="5">Translation factor GTPase family protein</fullName>
    </submittedName>
</protein>
<dbReference type="InterPro" id="IPR005517">
    <property type="entry name" value="Transl_elong_EFG/EF2_IV"/>
</dbReference>
<evidence type="ECO:0000259" key="4">
    <source>
        <dbReference type="PROSITE" id="PS51722"/>
    </source>
</evidence>
<dbReference type="InterPro" id="IPR035647">
    <property type="entry name" value="EFG_III/V"/>
</dbReference>
<dbReference type="PROSITE" id="PS00301">
    <property type="entry name" value="G_TR_1"/>
    <property type="match status" value="1"/>
</dbReference>
<dbReference type="InterPro" id="IPR031157">
    <property type="entry name" value="G_TR_CS"/>
</dbReference>
<dbReference type="InterPro" id="IPR053905">
    <property type="entry name" value="EF-G-like_DII"/>
</dbReference>
<dbReference type="Gene3D" id="3.30.70.870">
    <property type="entry name" value="Elongation Factor G (Translational Gtpase), domain 3"/>
    <property type="match status" value="1"/>
</dbReference>
<proteinExistence type="predicted"/>
<keyword evidence="1" id="KW-0547">Nucleotide-binding</keyword>